<dbReference type="GeneID" id="93644185"/>
<dbReference type="Proteomes" id="UP000031829">
    <property type="component" value="Chromosome"/>
</dbReference>
<dbReference type="RefSeq" id="WP_034649740.1">
    <property type="nucleotide sequence ID" value="NZ_BCVB01000012.1"/>
</dbReference>
<dbReference type="AlphaFoldDB" id="A0A0B6ALK3"/>
<accession>A0A0B6ALK3</accession>
<name>A0A0B6ALK3_PRIM2</name>
<evidence type="ECO:0008006" key="3">
    <source>
        <dbReference type="Google" id="ProtNLM"/>
    </source>
</evidence>
<dbReference type="HOGENOM" id="CLU_190462_0_0_9"/>
<evidence type="ECO:0000313" key="1">
    <source>
        <dbReference type="EMBL" id="AJI20719.1"/>
    </source>
</evidence>
<protein>
    <recommendedName>
        <fullName evidence="3">DUF1292 domain-containing protein</fullName>
    </recommendedName>
</protein>
<reference evidence="1 2" key="1">
    <citation type="journal article" date="2015" name="Genome Announc.">
        <title>Complete genome sequences for 35 biothreat assay-relevant bacillus species.</title>
        <authorList>
            <person name="Johnson S.L."/>
            <person name="Daligault H.E."/>
            <person name="Davenport K.W."/>
            <person name="Jaissle J."/>
            <person name="Frey K.G."/>
            <person name="Ladner J.T."/>
            <person name="Broomall S.M."/>
            <person name="Bishop-Lilly K.A."/>
            <person name="Bruce D.C."/>
            <person name="Gibbons H.S."/>
            <person name="Coyne S.R."/>
            <person name="Lo C.C."/>
            <person name="Meincke L."/>
            <person name="Munk A.C."/>
            <person name="Koroleva G.I."/>
            <person name="Rosenzweig C.N."/>
            <person name="Palacios G.F."/>
            <person name="Redden C.L."/>
            <person name="Minogue T.D."/>
            <person name="Chain P.S."/>
        </authorList>
    </citation>
    <scope>NUCLEOTIDE SEQUENCE [LARGE SCALE GENOMIC DNA]</scope>
    <source>
        <strain evidence="2">ATCC 14581 / DSM 32 / JCM 2506 / NBRC 15308 / NCIMB 9376 / NCTC 10342 / NRRL B-14308 / VKM B-512</strain>
    </source>
</reference>
<organism evidence="1 2">
    <name type="scientific">Priestia megaterium (strain ATCC 14581 / DSM 32 / CCUG 1817 / JCM 2506 / NBRC 15308 / NCIMB 9376 / NCTC 10342 / NRRL B-14308 / VKM B-512 / Ford 19)</name>
    <name type="common">Bacillus megaterium</name>
    <dbReference type="NCBI Taxonomy" id="1348623"/>
    <lineage>
        <taxon>Bacteria</taxon>
        <taxon>Bacillati</taxon>
        <taxon>Bacillota</taxon>
        <taxon>Bacilli</taxon>
        <taxon>Bacillales</taxon>
        <taxon>Bacillaceae</taxon>
        <taxon>Priestia</taxon>
    </lineage>
</organism>
<proteinExistence type="predicted"/>
<dbReference type="KEGG" id="bmeg:BG04_695"/>
<gene>
    <name evidence="1" type="ORF">BG04_695</name>
</gene>
<dbReference type="EMBL" id="CP009920">
    <property type="protein sequence ID" value="AJI20719.1"/>
    <property type="molecule type" value="Genomic_DNA"/>
</dbReference>
<evidence type="ECO:0000313" key="2">
    <source>
        <dbReference type="Proteomes" id="UP000031829"/>
    </source>
</evidence>
<dbReference type="InterPro" id="IPR009711">
    <property type="entry name" value="UPF0473"/>
</dbReference>
<sequence length="87" mass="10122">MRSRERDFITIENEKGIEKQYAVEALFDMRNQTYALLQSNGEVLLMRVEDEKGEQYLVGLTDSEERDSILDAYQIAVEATPADEEFR</sequence>
<dbReference type="Pfam" id="PF06949">
    <property type="entry name" value="DUF1292"/>
    <property type="match status" value="1"/>
</dbReference>